<evidence type="ECO:0000259" key="1">
    <source>
        <dbReference type="Pfam" id="PF01636"/>
    </source>
</evidence>
<dbReference type="Gene3D" id="1.10.510.10">
    <property type="entry name" value="Transferase(Phosphotransferase) domain 1"/>
    <property type="match status" value="1"/>
</dbReference>
<sequence length="325" mass="35719">MTTALSDAVASELHGHLSEVCAQIGIDRDGANLVKYTMNAVFLVPPFVIRLAAGPHSAALARRVVSITASLEKVGMPTVRLAPGVAAQPLFSGDWVATVWEYVPIVSDEPKPVDLAAPLRALHSVERLDVALPRWSPIEKFRRRLDTAAALPPKETVELERWSRTKLGIGAADLLRELRLRCDQAEEDLDRVAWQLPPGVIHGDAHTGNVLLPAAGYGAVARPEPLLCDLDGVCIGPREWDLVPTAHGATRFGRSPADYQEFVDVYGFDITAWAGWPVLRRVRELQLVTSTIDSLAGRPDVARELAHRLRSLLSDDFGVMWRRYQ</sequence>
<dbReference type="OrthoDB" id="3723194at2"/>
<evidence type="ECO:0000313" key="2">
    <source>
        <dbReference type="EMBL" id="RKF24683.1"/>
    </source>
</evidence>
<dbReference type="InterPro" id="IPR011009">
    <property type="entry name" value="Kinase-like_dom_sf"/>
</dbReference>
<gene>
    <name evidence="2" type="ORF">D7I43_25235</name>
</gene>
<name>A0A420EVH1_9ACTN</name>
<dbReference type="Proteomes" id="UP000285744">
    <property type="component" value="Unassembled WGS sequence"/>
</dbReference>
<protein>
    <submittedName>
        <fullName evidence="2">Aminoglycoside phosphotransferase family protein</fullName>
    </submittedName>
</protein>
<dbReference type="AlphaFoldDB" id="A0A420EVH1"/>
<dbReference type="SUPFAM" id="SSF56112">
    <property type="entry name" value="Protein kinase-like (PK-like)"/>
    <property type="match status" value="1"/>
</dbReference>
<dbReference type="GO" id="GO:0016740">
    <property type="term" value="F:transferase activity"/>
    <property type="evidence" value="ECO:0007669"/>
    <property type="project" value="UniProtKB-KW"/>
</dbReference>
<dbReference type="EMBL" id="RAQQ01000021">
    <property type="protein sequence ID" value="RKF24683.1"/>
    <property type="molecule type" value="Genomic_DNA"/>
</dbReference>
<dbReference type="Pfam" id="PF01636">
    <property type="entry name" value="APH"/>
    <property type="match status" value="1"/>
</dbReference>
<accession>A0A420EVH1</accession>
<keyword evidence="2" id="KW-0808">Transferase</keyword>
<dbReference type="Gene3D" id="1.20.58.840">
    <property type="match status" value="1"/>
</dbReference>
<organism evidence="2 3">
    <name type="scientific">Micromonospora globbae</name>
    <dbReference type="NCBI Taxonomy" id="1894969"/>
    <lineage>
        <taxon>Bacteria</taxon>
        <taxon>Bacillati</taxon>
        <taxon>Actinomycetota</taxon>
        <taxon>Actinomycetes</taxon>
        <taxon>Micromonosporales</taxon>
        <taxon>Micromonosporaceae</taxon>
        <taxon>Micromonospora</taxon>
    </lineage>
</organism>
<proteinExistence type="predicted"/>
<reference evidence="2 3" key="1">
    <citation type="journal article" date="2018" name="Int. J. Syst. Evol. Microbiol.">
        <title>Micromonospora globbae sp. nov., an endophytic actinomycete isolated from roots of Globba winitii C. H. Wright.</title>
        <authorList>
            <person name="Kuncharoen N."/>
            <person name="Pittayakhajonwut P."/>
            <person name="Tanasupawat S."/>
        </authorList>
    </citation>
    <scope>NUCLEOTIDE SEQUENCE [LARGE SCALE GENOMIC DNA]</scope>
    <source>
        <strain evidence="2 3">WPS1-2</strain>
    </source>
</reference>
<feature type="domain" description="Aminoglycoside phosphotransferase" evidence="1">
    <location>
        <begin position="46"/>
        <end position="276"/>
    </location>
</feature>
<comment type="caution">
    <text evidence="2">The sequence shown here is derived from an EMBL/GenBank/DDBJ whole genome shotgun (WGS) entry which is preliminary data.</text>
</comment>
<evidence type="ECO:0000313" key="3">
    <source>
        <dbReference type="Proteomes" id="UP000285744"/>
    </source>
</evidence>
<dbReference type="RefSeq" id="WP_120331050.1">
    <property type="nucleotide sequence ID" value="NZ_RAQQ01000021.1"/>
</dbReference>
<dbReference type="InterPro" id="IPR002575">
    <property type="entry name" value="Aminoglycoside_PTrfase"/>
</dbReference>